<dbReference type="InterPro" id="IPR002125">
    <property type="entry name" value="CMP_dCMP_dom"/>
</dbReference>
<dbReference type="PANTHER" id="PTHR11086">
    <property type="entry name" value="DEOXYCYTIDYLATE DEAMINASE-RELATED"/>
    <property type="match status" value="1"/>
</dbReference>
<proteinExistence type="inferred from homology"/>
<dbReference type="GO" id="GO:0004132">
    <property type="term" value="F:dCMP deaminase activity"/>
    <property type="evidence" value="ECO:0007669"/>
    <property type="project" value="UniProtKB-EC"/>
</dbReference>
<feature type="transmembrane region" description="Helical" evidence="9">
    <location>
        <begin position="286"/>
        <end position="306"/>
    </location>
</feature>
<dbReference type="InterPro" id="IPR016193">
    <property type="entry name" value="Cytidine_deaminase-like"/>
</dbReference>
<dbReference type="Gene3D" id="3.40.140.10">
    <property type="entry name" value="Cytidine Deaminase, domain 2"/>
    <property type="match status" value="1"/>
</dbReference>
<evidence type="ECO:0000256" key="2">
    <source>
        <dbReference type="ARBA" id="ARBA00006576"/>
    </source>
</evidence>
<organism evidence="11 12">
    <name type="scientific">Biomphalaria glabrata</name>
    <name type="common">Bloodfluke planorb</name>
    <name type="synonym">Freshwater snail</name>
    <dbReference type="NCBI Taxonomy" id="6526"/>
    <lineage>
        <taxon>Eukaryota</taxon>
        <taxon>Metazoa</taxon>
        <taxon>Spiralia</taxon>
        <taxon>Lophotrochozoa</taxon>
        <taxon>Mollusca</taxon>
        <taxon>Gastropoda</taxon>
        <taxon>Heterobranchia</taxon>
        <taxon>Euthyneura</taxon>
        <taxon>Panpulmonata</taxon>
        <taxon>Hygrophila</taxon>
        <taxon>Lymnaeoidea</taxon>
        <taxon>Planorbidae</taxon>
        <taxon>Biomphalaria</taxon>
    </lineage>
</organism>
<dbReference type="GO" id="GO:0005737">
    <property type="term" value="C:cytoplasm"/>
    <property type="evidence" value="ECO:0007669"/>
    <property type="project" value="TreeGrafter"/>
</dbReference>
<evidence type="ECO:0000256" key="3">
    <source>
        <dbReference type="ARBA" id="ARBA00022723"/>
    </source>
</evidence>
<dbReference type="GO" id="GO:0009165">
    <property type="term" value="P:nucleotide biosynthetic process"/>
    <property type="evidence" value="ECO:0007669"/>
    <property type="project" value="UniProtKB-KW"/>
</dbReference>
<dbReference type="InterPro" id="IPR035105">
    <property type="entry name" value="Deoxycytidylate_deaminase_dom"/>
</dbReference>
<evidence type="ECO:0000313" key="11">
    <source>
        <dbReference type="Proteomes" id="UP001165740"/>
    </source>
</evidence>
<keyword evidence="5" id="KW-0378">Hydrolase</keyword>
<evidence type="ECO:0000256" key="8">
    <source>
        <dbReference type="ARBA" id="ARBA00041763"/>
    </source>
</evidence>
<protein>
    <recommendedName>
        <fullName evidence="8">dCMP deaminase</fullName>
        <ecNumber evidence="7">3.5.4.12</ecNumber>
    </recommendedName>
    <alternativeName>
        <fullName evidence="8">dCMP deaminase</fullName>
    </alternativeName>
</protein>
<keyword evidence="9" id="KW-0472">Membrane</keyword>
<dbReference type="CDD" id="cd01286">
    <property type="entry name" value="deoxycytidylate_deaminase"/>
    <property type="match status" value="1"/>
</dbReference>
<keyword evidence="4" id="KW-0545">Nucleotide biosynthesis</keyword>
<comment type="similarity">
    <text evidence="2">Belongs to the cytidine and deoxycytidylate deaminase family.</text>
</comment>
<dbReference type="AlphaFoldDB" id="A0A9W3B4R6"/>
<keyword evidence="11" id="KW-1185">Reference proteome</keyword>
<evidence type="ECO:0000256" key="6">
    <source>
        <dbReference type="ARBA" id="ARBA00022833"/>
    </source>
</evidence>
<evidence type="ECO:0000256" key="1">
    <source>
        <dbReference type="ARBA" id="ARBA00001947"/>
    </source>
</evidence>
<dbReference type="Pfam" id="PF00383">
    <property type="entry name" value="dCMP_cyt_deam_1"/>
    <property type="match status" value="1"/>
</dbReference>
<evidence type="ECO:0000256" key="4">
    <source>
        <dbReference type="ARBA" id="ARBA00022727"/>
    </source>
</evidence>
<evidence type="ECO:0000256" key="9">
    <source>
        <dbReference type="SAM" id="Phobius"/>
    </source>
</evidence>
<feature type="domain" description="CMP/dCMP-type deaminase" evidence="10">
    <location>
        <begin position="13"/>
        <end position="155"/>
    </location>
</feature>
<gene>
    <name evidence="12" type="primary">LOC106058421</name>
</gene>
<dbReference type="OrthoDB" id="6710946at2759"/>
<evidence type="ECO:0000256" key="5">
    <source>
        <dbReference type="ARBA" id="ARBA00022801"/>
    </source>
</evidence>
<accession>A0A9W3B4R6</accession>
<dbReference type="PROSITE" id="PS51747">
    <property type="entry name" value="CYT_DCMP_DEAMINASES_2"/>
    <property type="match status" value="1"/>
</dbReference>
<evidence type="ECO:0000259" key="10">
    <source>
        <dbReference type="PROSITE" id="PS51747"/>
    </source>
</evidence>
<comment type="cofactor">
    <cofactor evidence="1">
        <name>Zn(2+)</name>
        <dbReference type="ChEBI" id="CHEBI:29105"/>
    </cofactor>
</comment>
<dbReference type="GeneID" id="106058421"/>
<sequence length="316" mass="35762">MTGPPTKRSSYLEWEEYFMAIAFLSAQRSKDPRTQVGACIVNQDKKIIGIGYNGMPNGCSDDKMPWNKAENDNEESWLQSKTPYVCHAELNAVLNKNLADIKGCIIYVALFPCNMCAQIIIQSGISEVIYYSDKYHNQAKFKASRHLLDTAGVKYRQFRPRQKQIVIDFNCIEELPTMSEIGNSSSSRNVNDTTEEVIHRNVTDDRKEAFSASNGKPTYNLNQNLNSNSKSECDGMAINNNNKGVSQAFSLDDHVQHQQIHQVDDGPVQIMPVPTSPEVRDEYLEYKFAVVSTFVILFVAFFSWYLSHCKLIISSV</sequence>
<keyword evidence="3" id="KW-0479">Metal-binding</keyword>
<evidence type="ECO:0000313" key="12">
    <source>
        <dbReference type="RefSeq" id="XP_055894471.1"/>
    </source>
</evidence>
<dbReference type="InterPro" id="IPR016192">
    <property type="entry name" value="APOBEC/CMP_deaminase_Zn-bd"/>
</dbReference>
<keyword evidence="9" id="KW-1133">Transmembrane helix</keyword>
<dbReference type="RefSeq" id="XP_055894471.1">
    <property type="nucleotide sequence ID" value="XM_056038496.1"/>
</dbReference>
<dbReference type="FunFam" id="3.40.140.10:FF:000021">
    <property type="entry name" value="Deoxycytidylate deaminase"/>
    <property type="match status" value="1"/>
</dbReference>
<dbReference type="InterPro" id="IPR015517">
    <property type="entry name" value="dCMP_deaminase-rel"/>
</dbReference>
<evidence type="ECO:0000256" key="7">
    <source>
        <dbReference type="ARBA" id="ARBA00038938"/>
    </source>
</evidence>
<dbReference type="GO" id="GO:0008270">
    <property type="term" value="F:zinc ion binding"/>
    <property type="evidence" value="ECO:0007669"/>
    <property type="project" value="InterPro"/>
</dbReference>
<keyword evidence="9" id="KW-0812">Transmembrane</keyword>
<reference evidence="12" key="1">
    <citation type="submission" date="2025-08" db="UniProtKB">
        <authorList>
            <consortium name="RefSeq"/>
        </authorList>
    </citation>
    <scope>IDENTIFICATION</scope>
</reference>
<dbReference type="EC" id="3.5.4.12" evidence="7"/>
<name>A0A9W3B4R6_BIOGL</name>
<dbReference type="Proteomes" id="UP001165740">
    <property type="component" value="Chromosome 8"/>
</dbReference>
<dbReference type="SUPFAM" id="SSF53927">
    <property type="entry name" value="Cytidine deaminase-like"/>
    <property type="match status" value="1"/>
</dbReference>
<dbReference type="PANTHER" id="PTHR11086:SF18">
    <property type="entry name" value="DEOXYCYTIDYLATE DEAMINASE"/>
    <property type="match status" value="1"/>
</dbReference>
<dbReference type="PROSITE" id="PS00903">
    <property type="entry name" value="CYT_DCMP_DEAMINASES_1"/>
    <property type="match status" value="1"/>
</dbReference>
<keyword evidence="6" id="KW-0862">Zinc</keyword>